<keyword evidence="2" id="KW-1185">Reference proteome</keyword>
<proteinExistence type="predicted"/>
<dbReference type="Proteomes" id="UP000285648">
    <property type="component" value="Unassembled WGS sequence"/>
</dbReference>
<evidence type="ECO:0000313" key="2">
    <source>
        <dbReference type="Proteomes" id="UP000285648"/>
    </source>
</evidence>
<gene>
    <name evidence="1" type="ORF">BIY29_03405</name>
</gene>
<name>A0A421DSG0_9GAMM</name>
<evidence type="ECO:0000313" key="1">
    <source>
        <dbReference type="EMBL" id="RLM27278.1"/>
    </source>
</evidence>
<comment type="caution">
    <text evidence="1">The sequence shown here is derived from an EMBL/GenBank/DDBJ whole genome shotgun (WGS) entry which is preliminary data.</text>
</comment>
<dbReference type="InterPro" id="IPR042099">
    <property type="entry name" value="ANL_N_sf"/>
</dbReference>
<organism evidence="1 2">
    <name type="scientific">Brenneria alni</name>
    <dbReference type="NCBI Taxonomy" id="71656"/>
    <lineage>
        <taxon>Bacteria</taxon>
        <taxon>Pseudomonadati</taxon>
        <taxon>Pseudomonadota</taxon>
        <taxon>Gammaproteobacteria</taxon>
        <taxon>Enterobacterales</taxon>
        <taxon>Pectobacteriaceae</taxon>
        <taxon>Brenneria</taxon>
    </lineage>
</organism>
<dbReference type="SUPFAM" id="SSF56801">
    <property type="entry name" value="Acetyl-CoA synthetase-like"/>
    <property type="match status" value="1"/>
</dbReference>
<dbReference type="EMBL" id="MJLZ01000004">
    <property type="protein sequence ID" value="RLM27278.1"/>
    <property type="molecule type" value="Genomic_DNA"/>
</dbReference>
<dbReference type="AlphaFoldDB" id="A0A421DSG0"/>
<dbReference type="RefSeq" id="WP_240629937.1">
    <property type="nucleotide sequence ID" value="NZ_MJLZ01000004.1"/>
</dbReference>
<protein>
    <submittedName>
        <fullName evidence="1">Phenazine antibiotic biosynthesis protein</fullName>
    </submittedName>
</protein>
<sequence>MMKDLLDFDSHLKEIMNWHFSTQTGTPFWLKMSETFDFEPLKDINTFADLARFPDVTDLLREVPVESLIPCGLRDEKIAGVFESGGTTGKAKRIVVFQAWLDELVAWRLGHRSSGDDRDTGNTLALVPTGPHIVGAITRCRALTKGGLFFTVDLDPRWVKKCIQKNDMDSMQAYAEHIIEQAEDVFFTQSIQYLIVTPPILERMTKRSALVARMNQTLKGITWGGTHMDPDTQSFLQSVVFPSVPISASYGSTMVLGEAKTRDVPDIMTEAIFDSFAPYILFDVVEPHTLKPVAFGERGQVVMHHLSRYAFFPNIHERDTAIRVPRDDDFPGAAVSQVSPLSTFAGHTVIEGVY</sequence>
<accession>A0A421DSG0</accession>
<dbReference type="Gene3D" id="3.40.50.12780">
    <property type="entry name" value="N-terminal domain of ligase-like"/>
    <property type="match status" value="1"/>
</dbReference>
<reference evidence="1 2" key="1">
    <citation type="submission" date="2016-09" db="EMBL/GenBank/DDBJ databases">
        <authorList>
            <person name="Doonan J."/>
            <person name="Pachebat J.A."/>
            <person name="Golyshin P.N."/>
            <person name="Denman S."/>
            <person name="Mcdonald J.E."/>
        </authorList>
    </citation>
    <scope>NUCLEOTIDE SEQUENCE [LARGE SCALE GENOMIC DNA]</scope>
    <source>
        <strain evidence="1 2">NCPPB 3934</strain>
    </source>
</reference>